<dbReference type="InterPro" id="IPR011969">
    <property type="entry name" value="Clan_AA_Asp_peptidase_C"/>
</dbReference>
<evidence type="ECO:0000256" key="1">
    <source>
        <dbReference type="SAM" id="Phobius"/>
    </source>
</evidence>
<dbReference type="GO" id="GO:0008233">
    <property type="term" value="F:peptidase activity"/>
    <property type="evidence" value="ECO:0007669"/>
    <property type="project" value="UniProtKB-KW"/>
</dbReference>
<keyword evidence="1" id="KW-1133">Transmembrane helix</keyword>
<dbReference type="EC" id="3.4.23.-" evidence="2"/>
<sequence length="230" mass="25378">MWSLTSLSIAFLALALLAFTDLKQPLLGFSPVEIACFLAFLALLSALAGRVFTHIRRHQPWKLSAAVALIFALLPAIIYVRQDDFAAYMDNWISNIQPGRVAENKAGELVTIKSGENSFTLVGNIDGYQTRFAFDTGATTVVLMHETAVALKIDVDNLEFSQPVYTANGRTKASPYRIKAITISSITEYDVPALIAQKGNLSENLLGMTFLNRLSSYEVRGNRLIFRKAN</sequence>
<keyword evidence="1" id="KW-0472">Membrane</keyword>
<feature type="transmembrane region" description="Helical" evidence="1">
    <location>
        <begin position="61"/>
        <end position="80"/>
    </location>
</feature>
<organism evidence="2 3">
    <name type="scientific">Hohaiivirga grylli</name>
    <dbReference type="NCBI Taxonomy" id="3133970"/>
    <lineage>
        <taxon>Bacteria</taxon>
        <taxon>Pseudomonadati</taxon>
        <taxon>Pseudomonadota</taxon>
        <taxon>Alphaproteobacteria</taxon>
        <taxon>Hyphomicrobiales</taxon>
        <taxon>Methylobacteriaceae</taxon>
        <taxon>Hohaiivirga</taxon>
    </lineage>
</organism>
<keyword evidence="2" id="KW-0378">Hydrolase</keyword>
<dbReference type="EMBL" id="JBBYXI010000002">
    <property type="protein sequence ID" value="MEN3930452.1"/>
    <property type="molecule type" value="Genomic_DNA"/>
</dbReference>
<accession>A0ABV0BIC6</accession>
<dbReference type="NCBIfam" id="TIGR02281">
    <property type="entry name" value="clan_AA_DTGA"/>
    <property type="match status" value="1"/>
</dbReference>
<comment type="caution">
    <text evidence="2">The sequence shown here is derived from an EMBL/GenBank/DDBJ whole genome shotgun (WGS) entry which is preliminary data.</text>
</comment>
<protein>
    <submittedName>
        <fullName evidence="2">TIGR02281 family clan AA aspartic protease</fullName>
        <ecNumber evidence="2">3.4.23.-</ecNumber>
    </submittedName>
</protein>
<reference evidence="2 3" key="1">
    <citation type="submission" date="2024-04" db="EMBL/GenBank/DDBJ databases">
        <title>A novel species isolated from cricket.</title>
        <authorList>
            <person name="Wang H.-C."/>
        </authorList>
    </citation>
    <scope>NUCLEOTIDE SEQUENCE [LARGE SCALE GENOMIC DNA]</scope>
    <source>
        <strain evidence="2 3">WL0021</strain>
    </source>
</reference>
<gene>
    <name evidence="2" type="ORF">WJT86_05155</name>
</gene>
<keyword evidence="3" id="KW-1185">Reference proteome</keyword>
<proteinExistence type="predicted"/>
<dbReference type="Proteomes" id="UP001418637">
    <property type="component" value="Unassembled WGS sequence"/>
</dbReference>
<keyword evidence="2" id="KW-0645">Protease</keyword>
<dbReference type="SUPFAM" id="SSF50630">
    <property type="entry name" value="Acid proteases"/>
    <property type="match status" value="1"/>
</dbReference>
<dbReference type="GO" id="GO:0006508">
    <property type="term" value="P:proteolysis"/>
    <property type="evidence" value="ECO:0007669"/>
    <property type="project" value="UniProtKB-KW"/>
</dbReference>
<keyword evidence="1" id="KW-0812">Transmembrane</keyword>
<evidence type="ECO:0000313" key="3">
    <source>
        <dbReference type="Proteomes" id="UP001418637"/>
    </source>
</evidence>
<dbReference type="Gene3D" id="2.40.70.10">
    <property type="entry name" value="Acid Proteases"/>
    <property type="match status" value="1"/>
</dbReference>
<evidence type="ECO:0000313" key="2">
    <source>
        <dbReference type="EMBL" id="MEN3930452.1"/>
    </source>
</evidence>
<dbReference type="InterPro" id="IPR021109">
    <property type="entry name" value="Peptidase_aspartic_dom_sf"/>
</dbReference>
<dbReference type="CDD" id="cd05483">
    <property type="entry name" value="retropepsin_like_bacteria"/>
    <property type="match status" value="1"/>
</dbReference>
<dbReference type="InterPro" id="IPR034122">
    <property type="entry name" value="Retropepsin-like_bacterial"/>
</dbReference>
<feature type="transmembrane region" description="Helical" evidence="1">
    <location>
        <begin position="28"/>
        <end position="49"/>
    </location>
</feature>
<dbReference type="RefSeq" id="WP_346336462.1">
    <property type="nucleotide sequence ID" value="NZ_JBBYXI010000002.1"/>
</dbReference>
<name>A0ABV0BIC6_9HYPH</name>
<dbReference type="Pfam" id="PF13975">
    <property type="entry name" value="gag-asp_proteas"/>
    <property type="match status" value="1"/>
</dbReference>